<dbReference type="Gene3D" id="1.10.167.10">
    <property type="entry name" value="Regulator of G-protein Signalling 4, domain 2"/>
    <property type="match status" value="1"/>
</dbReference>
<evidence type="ECO:0000259" key="2">
    <source>
        <dbReference type="SMART" id="SM00312"/>
    </source>
</evidence>
<dbReference type="SMART" id="SM00312">
    <property type="entry name" value="PX"/>
    <property type="match status" value="1"/>
</dbReference>
<dbReference type="SUPFAM" id="SSF48097">
    <property type="entry name" value="Regulator of G-protein signaling, RGS"/>
    <property type="match status" value="1"/>
</dbReference>
<dbReference type="InterPro" id="IPR013937">
    <property type="entry name" value="Sorting_nexin_C"/>
</dbReference>
<gene>
    <name evidence="4" type="ORF">MAR_034939</name>
</gene>
<dbReference type="InterPro" id="IPR036871">
    <property type="entry name" value="PX_dom_sf"/>
</dbReference>
<reference evidence="4" key="1">
    <citation type="submission" date="2022-11" db="EMBL/GenBank/DDBJ databases">
        <title>Centuries of genome instability and evolution in soft-shell clam transmissible cancer (bioRxiv).</title>
        <authorList>
            <person name="Hart S.F.M."/>
            <person name="Yonemitsu M.A."/>
            <person name="Giersch R.M."/>
            <person name="Beal B.F."/>
            <person name="Arriagada G."/>
            <person name="Davis B.W."/>
            <person name="Ostrander E.A."/>
            <person name="Goff S.P."/>
            <person name="Metzger M.J."/>
        </authorList>
    </citation>
    <scope>NUCLEOTIDE SEQUENCE</scope>
    <source>
        <strain evidence="4">MELC-2E11</strain>
        <tissue evidence="4">Siphon/mantle</tissue>
    </source>
</reference>
<dbReference type="Pfam" id="PF08628">
    <property type="entry name" value="Nexin_C"/>
    <property type="match status" value="1"/>
</dbReference>
<evidence type="ECO:0000313" key="5">
    <source>
        <dbReference type="Proteomes" id="UP001164746"/>
    </source>
</evidence>
<feature type="domain" description="PX" evidence="2">
    <location>
        <begin position="391"/>
        <end position="506"/>
    </location>
</feature>
<evidence type="ECO:0000313" key="4">
    <source>
        <dbReference type="EMBL" id="WAR09863.1"/>
    </source>
</evidence>
<dbReference type="Pfam" id="PF00787">
    <property type="entry name" value="PX"/>
    <property type="match status" value="1"/>
</dbReference>
<sequence>MVGGQAVWITLAVILYLFTFGSFGVALIFYILLGIAGAVAIAFYYGSEESSQHLLTTDNVPLSAPGISEIQMLMEGSLKIRRFDKRITGASVIDEVLQSEVLVNGVLVPTIDLLCDPDYINSYIAWMCKEGSFTNEMFMSVIKYNDNIEELVSIVEKIDCDIAKWRSKDTGGTNDTQIKQNLNSLLFVKKQCEEKISRLQQGIDDTEFAPDVPEHMRSGTQQFMLSLDDIIKFMTNIGGEYLLFFYLNIEGFRAAAEQQLEVVNNHGNKDGKDLEPLRKQVNIIYNQYLSDKATSRVRVEPAILKRCAAKIKSKQMQGDVFDEVQARVYQMLHGEQYYHAFIQSQAYMKVLDDLGFDNKNEDSDTLSIDDNSTRSNSPCKALDYSITAQISQTGIITESEKTGKSYAVFSIRVTKSVEDEEEIFDVYRRYSDFHDLQMIMTEKLPTFYGPSLPPKSLLKSTNKDFLEKRRKALDNYLQMDTIVNPLKTVGNAVINQTENIKHLSSDGFSKLRGNSLNKGHSKSTLQGTKVAAGLDPEIVEHVDLMTSADQVAVYIKTFRESFWPEGVLAEPRPERNHLEKMRTRVVCKTKMHGSIPDELRHFLGSDTVRIGTSRVFDMFQYRSLNRRLVYVVLEGVIETLFPQNRFNEMFRKMHSQSSRLKVRMDDSYGSPSLRKS</sequence>
<dbReference type="InterPro" id="IPR044926">
    <property type="entry name" value="RGS_subdomain_2"/>
</dbReference>
<accession>A0ABY7EML2</accession>
<proteinExistence type="predicted"/>
<organism evidence="4 5">
    <name type="scientific">Mya arenaria</name>
    <name type="common">Soft-shell clam</name>
    <dbReference type="NCBI Taxonomy" id="6604"/>
    <lineage>
        <taxon>Eukaryota</taxon>
        <taxon>Metazoa</taxon>
        <taxon>Spiralia</taxon>
        <taxon>Lophotrochozoa</taxon>
        <taxon>Mollusca</taxon>
        <taxon>Bivalvia</taxon>
        <taxon>Autobranchia</taxon>
        <taxon>Heteroconchia</taxon>
        <taxon>Euheterodonta</taxon>
        <taxon>Imparidentia</taxon>
        <taxon>Neoheterodontei</taxon>
        <taxon>Myida</taxon>
        <taxon>Myoidea</taxon>
        <taxon>Myidae</taxon>
        <taxon>Mya</taxon>
    </lineage>
</organism>
<dbReference type="EMBL" id="CP111018">
    <property type="protein sequence ID" value="WAR09863.1"/>
    <property type="molecule type" value="Genomic_DNA"/>
</dbReference>
<dbReference type="SMART" id="SM00315">
    <property type="entry name" value="RGS"/>
    <property type="match status" value="1"/>
</dbReference>
<protein>
    <submittedName>
        <fullName evidence="4">SNX13-like protein</fullName>
    </submittedName>
</protein>
<keyword evidence="5" id="KW-1185">Reference proteome</keyword>
<dbReference type="InterPro" id="IPR001683">
    <property type="entry name" value="PX_dom"/>
</dbReference>
<dbReference type="Pfam" id="PF00615">
    <property type="entry name" value="RGS"/>
    <property type="match status" value="1"/>
</dbReference>
<dbReference type="InterPro" id="IPR016137">
    <property type="entry name" value="RGS"/>
</dbReference>
<dbReference type="PANTHER" id="PTHR22775:SF3">
    <property type="entry name" value="SORTING NEXIN-13"/>
    <property type="match status" value="1"/>
</dbReference>
<name>A0ABY7EML2_MYAAR</name>
<dbReference type="Gene3D" id="3.30.1520.10">
    <property type="entry name" value="Phox-like domain"/>
    <property type="match status" value="1"/>
</dbReference>
<dbReference type="SUPFAM" id="SSF64268">
    <property type="entry name" value="PX domain"/>
    <property type="match status" value="1"/>
</dbReference>
<dbReference type="Proteomes" id="UP001164746">
    <property type="component" value="Chromosome 7"/>
</dbReference>
<evidence type="ECO:0000259" key="3">
    <source>
        <dbReference type="SMART" id="SM00315"/>
    </source>
</evidence>
<feature type="domain" description="RGS" evidence="3">
    <location>
        <begin position="226"/>
        <end position="351"/>
    </location>
</feature>
<keyword evidence="1" id="KW-1133">Transmembrane helix</keyword>
<feature type="transmembrane region" description="Helical" evidence="1">
    <location>
        <begin position="12"/>
        <end position="45"/>
    </location>
</feature>
<evidence type="ECO:0000256" key="1">
    <source>
        <dbReference type="SAM" id="Phobius"/>
    </source>
</evidence>
<keyword evidence="1" id="KW-0472">Membrane</keyword>
<dbReference type="PANTHER" id="PTHR22775">
    <property type="entry name" value="SORTING NEXIN"/>
    <property type="match status" value="1"/>
</dbReference>
<keyword evidence="1" id="KW-0812">Transmembrane</keyword>
<dbReference type="InterPro" id="IPR036305">
    <property type="entry name" value="RGS_sf"/>
</dbReference>